<dbReference type="Proteomes" id="UP001500064">
    <property type="component" value="Unassembled WGS sequence"/>
</dbReference>
<feature type="region of interest" description="Disordered" evidence="1">
    <location>
        <begin position="63"/>
        <end position="84"/>
    </location>
</feature>
<reference evidence="2 3" key="1">
    <citation type="journal article" date="2019" name="Int. J. Syst. Evol. Microbiol.">
        <title>The Global Catalogue of Microorganisms (GCM) 10K type strain sequencing project: providing services to taxonomists for standard genome sequencing and annotation.</title>
        <authorList>
            <consortium name="The Broad Institute Genomics Platform"/>
            <consortium name="The Broad Institute Genome Sequencing Center for Infectious Disease"/>
            <person name="Wu L."/>
            <person name="Ma J."/>
        </authorList>
    </citation>
    <scope>NUCLEOTIDE SEQUENCE [LARGE SCALE GENOMIC DNA]</scope>
    <source>
        <strain evidence="2 3">JCM 13929</strain>
    </source>
</reference>
<accession>A0ABN2GD95</accession>
<evidence type="ECO:0000313" key="3">
    <source>
        <dbReference type="Proteomes" id="UP001500064"/>
    </source>
</evidence>
<sequence length="121" mass="12061">MTMSPSPGEAALEGVAVQAGEQSSQGAGGQARFAGQAGAGAQVGVVPGDESGDLRRGGRAAEYVEQGQRRQGAEPVAASPAAARVGRRVQDLGQGGQIERLGGQVGDGDVLQVEGEHVDRG</sequence>
<name>A0ABN2GD95_9ACTN</name>
<organism evidence="2 3">
    <name type="scientific">Nonomuraea maheshkhaliensis</name>
    <dbReference type="NCBI Taxonomy" id="419590"/>
    <lineage>
        <taxon>Bacteria</taxon>
        <taxon>Bacillati</taxon>
        <taxon>Actinomycetota</taxon>
        <taxon>Actinomycetes</taxon>
        <taxon>Streptosporangiales</taxon>
        <taxon>Streptosporangiaceae</taxon>
        <taxon>Nonomuraea</taxon>
    </lineage>
</organism>
<feature type="compositionally biased region" description="Low complexity" evidence="1">
    <location>
        <begin position="16"/>
        <end position="33"/>
    </location>
</feature>
<comment type="caution">
    <text evidence="2">The sequence shown here is derived from an EMBL/GenBank/DDBJ whole genome shotgun (WGS) entry which is preliminary data.</text>
</comment>
<protein>
    <submittedName>
        <fullName evidence="2">Uncharacterized protein</fullName>
    </submittedName>
</protein>
<keyword evidence="3" id="KW-1185">Reference proteome</keyword>
<feature type="region of interest" description="Disordered" evidence="1">
    <location>
        <begin position="1"/>
        <end position="33"/>
    </location>
</feature>
<gene>
    <name evidence="2" type="ORF">GCM10009733_078480</name>
</gene>
<evidence type="ECO:0000313" key="2">
    <source>
        <dbReference type="EMBL" id="GAA1669356.1"/>
    </source>
</evidence>
<feature type="compositionally biased region" description="Low complexity" evidence="1">
    <location>
        <begin position="73"/>
        <end position="84"/>
    </location>
</feature>
<dbReference type="EMBL" id="BAAAMU010000083">
    <property type="protein sequence ID" value="GAA1669356.1"/>
    <property type="molecule type" value="Genomic_DNA"/>
</dbReference>
<evidence type="ECO:0000256" key="1">
    <source>
        <dbReference type="SAM" id="MobiDB-lite"/>
    </source>
</evidence>
<proteinExistence type="predicted"/>